<keyword evidence="2" id="KW-0689">Ribosomal protein</keyword>
<proteinExistence type="predicted"/>
<sequence length="104" mass="10280">MPSFNAAGADSTKSLASFKPKPVAPRTALITATLFAPALARITSNSVFSSAAAAPAAGAAATAAAAETPNFSSIAAINSTISDTDFEAIASINCSLVNDMTINS</sequence>
<keyword evidence="2" id="KW-0687">Ribonucleoprotein</keyword>
<dbReference type="HOGENOM" id="CLU_139634_1_0_6"/>
<reference evidence="2 3" key="1">
    <citation type="journal article" date="2012" name="J. Bacteriol.">
        <title>Complete Genome Sequence of Actinobacillus suis H91-0380, a Virulent Serotype O2 Strain.</title>
        <authorList>
            <person name="Macinnes J.I."/>
            <person name="Mackinnon J."/>
            <person name="Bujold A.R."/>
            <person name="Ziebell K."/>
            <person name="Kropinski A.M."/>
            <person name="Nash J.H."/>
        </authorList>
    </citation>
    <scope>NUCLEOTIDE SEQUENCE [LARGE SCALE GENOMIC DNA]</scope>
    <source>
        <strain evidence="2 3">H91-0380</strain>
    </source>
</reference>
<organism evidence="2 3">
    <name type="scientific">Actinobacillus suis H91-0380</name>
    <dbReference type="NCBI Taxonomy" id="696748"/>
    <lineage>
        <taxon>Bacteria</taxon>
        <taxon>Pseudomonadati</taxon>
        <taxon>Pseudomonadota</taxon>
        <taxon>Gammaproteobacteria</taxon>
        <taxon>Pasteurellales</taxon>
        <taxon>Pasteurellaceae</taxon>
        <taxon>Actinobacillus</taxon>
    </lineage>
</organism>
<evidence type="ECO:0000256" key="1">
    <source>
        <dbReference type="SAM" id="MobiDB-lite"/>
    </source>
</evidence>
<gene>
    <name evidence="2" type="ORF">ASU2_09765</name>
</gene>
<evidence type="ECO:0000313" key="3">
    <source>
        <dbReference type="Proteomes" id="UP000006303"/>
    </source>
</evidence>
<dbReference type="AlphaFoldDB" id="K0G6X0"/>
<dbReference type="Proteomes" id="UP000006303">
    <property type="component" value="Chromosome"/>
</dbReference>
<dbReference type="KEGG" id="asi:ASU2_09765"/>
<evidence type="ECO:0000313" key="2">
    <source>
        <dbReference type="EMBL" id="AFU20081.1"/>
    </source>
</evidence>
<dbReference type="GO" id="GO:0005840">
    <property type="term" value="C:ribosome"/>
    <property type="evidence" value="ECO:0007669"/>
    <property type="project" value="UniProtKB-KW"/>
</dbReference>
<accession>K0G6X0</accession>
<feature type="region of interest" description="Disordered" evidence="1">
    <location>
        <begin position="1"/>
        <end position="20"/>
    </location>
</feature>
<dbReference type="AntiFam" id="ANF00182">
    <property type="entry name" value="Shadow ORF (opposite rplL)"/>
</dbReference>
<dbReference type="EMBL" id="CP003875">
    <property type="protein sequence ID" value="AFU20081.1"/>
    <property type="molecule type" value="Genomic_DNA"/>
</dbReference>
<name>K0G6X0_ACTSU</name>
<protein>
    <submittedName>
        <fullName evidence="2">50S ribosomal protein L7/L12</fullName>
    </submittedName>
</protein>